<feature type="domain" description="HIT" evidence="2">
    <location>
        <begin position="1"/>
        <end position="103"/>
    </location>
</feature>
<dbReference type="OrthoDB" id="9799145at2"/>
<proteinExistence type="predicted"/>
<dbReference type="EMBL" id="CP039852">
    <property type="protein sequence ID" value="QCZ93893.1"/>
    <property type="molecule type" value="Genomic_DNA"/>
</dbReference>
<accession>A0A5B7YFA9</accession>
<dbReference type="InterPro" id="IPR036265">
    <property type="entry name" value="HIT-like_sf"/>
</dbReference>
<comment type="caution">
    <text evidence="1">Lacks conserved residue(s) required for the propagation of feature annotation.</text>
</comment>
<keyword evidence="4" id="KW-1185">Reference proteome</keyword>
<dbReference type="KEGG" id="salk:FBQ74_10525"/>
<dbReference type="InterPro" id="IPR011146">
    <property type="entry name" value="HIT-like"/>
</dbReference>
<evidence type="ECO:0000313" key="3">
    <source>
        <dbReference type="EMBL" id="QCZ93893.1"/>
    </source>
</evidence>
<dbReference type="PROSITE" id="PS51084">
    <property type="entry name" value="HIT_2"/>
    <property type="match status" value="1"/>
</dbReference>
<evidence type="ECO:0000313" key="4">
    <source>
        <dbReference type="Proteomes" id="UP000304912"/>
    </source>
</evidence>
<gene>
    <name evidence="3" type="ORF">FBQ74_10525</name>
</gene>
<protein>
    <submittedName>
        <fullName evidence="3">HIT domain-containing protein</fullName>
    </submittedName>
</protein>
<evidence type="ECO:0000256" key="1">
    <source>
        <dbReference type="PROSITE-ProRule" id="PRU00464"/>
    </source>
</evidence>
<dbReference type="PIRSF" id="PIRSF000714">
    <property type="entry name" value="HIT"/>
    <property type="match status" value="1"/>
</dbReference>
<evidence type="ECO:0000259" key="2">
    <source>
        <dbReference type="PROSITE" id="PS51084"/>
    </source>
</evidence>
<sequence length="135" mass="15441">MFNLDSRLQADTEVIGDMPLCRALLMNDSQFPWVILVPREPGAKELFELSESQQHQFLRESGMVCRALQSLYQPEKLNVAALGNVVAQLHIHHVARFSDDIAWPAPVWGRQPAVPYSAEALQRHKHNLQQYLIKE</sequence>
<dbReference type="Pfam" id="PF01230">
    <property type="entry name" value="HIT"/>
    <property type="match status" value="1"/>
</dbReference>
<dbReference type="Proteomes" id="UP000304912">
    <property type="component" value="Chromosome"/>
</dbReference>
<dbReference type="AlphaFoldDB" id="A0A5B7YFA9"/>
<dbReference type="Gene3D" id="3.30.428.10">
    <property type="entry name" value="HIT-like"/>
    <property type="match status" value="1"/>
</dbReference>
<dbReference type="SUPFAM" id="SSF54197">
    <property type="entry name" value="HIT-like"/>
    <property type="match status" value="1"/>
</dbReference>
<organism evidence="3 4">
    <name type="scientific">Salinimonas iocasae</name>
    <dbReference type="NCBI Taxonomy" id="2572577"/>
    <lineage>
        <taxon>Bacteria</taxon>
        <taxon>Pseudomonadati</taxon>
        <taxon>Pseudomonadota</taxon>
        <taxon>Gammaproteobacteria</taxon>
        <taxon>Alteromonadales</taxon>
        <taxon>Alteromonadaceae</taxon>
        <taxon>Alteromonas/Salinimonas group</taxon>
        <taxon>Salinimonas</taxon>
    </lineage>
</organism>
<name>A0A5B7YFA9_9ALTE</name>
<dbReference type="RefSeq" id="WP_139756635.1">
    <property type="nucleotide sequence ID" value="NZ_CP039852.1"/>
</dbReference>
<reference evidence="3 4" key="1">
    <citation type="submission" date="2019-04" db="EMBL/GenBank/DDBJ databases">
        <title>Salinimonas iocasae sp. nov., a halophilic bacterium isolated from the outer tube casing of tubeworms in Okinawa Trough.</title>
        <authorList>
            <person name="Zhang H."/>
            <person name="Wang H."/>
            <person name="Li C."/>
        </authorList>
    </citation>
    <scope>NUCLEOTIDE SEQUENCE [LARGE SCALE GENOMIC DNA]</scope>
    <source>
        <strain evidence="3 4">KX18D6</strain>
    </source>
</reference>
<dbReference type="GO" id="GO:0003824">
    <property type="term" value="F:catalytic activity"/>
    <property type="evidence" value="ECO:0007669"/>
    <property type="project" value="InterPro"/>
</dbReference>
<dbReference type="InterPro" id="IPR026026">
    <property type="entry name" value="HIT_Hint"/>
</dbReference>